<organism evidence="1 2">
    <name type="scientific">Clostridium beijerinckii</name>
    <name type="common">Clostridium MP</name>
    <dbReference type="NCBI Taxonomy" id="1520"/>
    <lineage>
        <taxon>Bacteria</taxon>
        <taxon>Bacillati</taxon>
        <taxon>Bacillota</taxon>
        <taxon>Clostridia</taxon>
        <taxon>Eubacteriales</taxon>
        <taxon>Clostridiaceae</taxon>
        <taxon>Clostridium</taxon>
    </lineage>
</organism>
<reference evidence="1" key="2">
    <citation type="journal article" date="2022" name="Nat. Biotechnol.">
        <title>Carbon-negative production of acetone and isopropanol by gas fermentation at industrial pilot scale.</title>
        <authorList>
            <person name="Liew F.E."/>
            <person name="Nogle R."/>
            <person name="Abdalla T."/>
            <person name="Rasor B.J."/>
            <person name="Canter C."/>
            <person name="Jensen R.O."/>
            <person name="Wang L."/>
            <person name="Strutz J."/>
            <person name="Chirania P."/>
            <person name="De Tissera S."/>
            <person name="Mueller A.P."/>
            <person name="Ruan Z."/>
            <person name="Gao A."/>
            <person name="Tran L."/>
            <person name="Engle N.L."/>
            <person name="Bromley J.C."/>
            <person name="Daniell J."/>
            <person name="Conrado R."/>
            <person name="Tschaplinski T.J."/>
            <person name="Giannone R.J."/>
            <person name="Hettich R.L."/>
            <person name="Karim A.S."/>
            <person name="Simpson S.D."/>
            <person name="Brown S.D."/>
            <person name="Leang C."/>
            <person name="Jewett M.C."/>
            <person name="Kopke M."/>
        </authorList>
    </citation>
    <scope>NUCLEOTIDE SEQUENCE</scope>
    <source>
        <strain evidence="1">DJ015</strain>
    </source>
</reference>
<dbReference type="Proteomes" id="UP001194098">
    <property type="component" value="Unassembled WGS sequence"/>
</dbReference>
<reference evidence="1" key="1">
    <citation type="submission" date="2020-04" db="EMBL/GenBank/DDBJ databases">
        <authorList>
            <person name="Brown S."/>
        </authorList>
    </citation>
    <scope>NUCLEOTIDE SEQUENCE</scope>
    <source>
        <strain evidence="1">DJ015</strain>
    </source>
</reference>
<dbReference type="EMBL" id="JABAGV010000010">
    <property type="protein sequence ID" value="MBC2474224.1"/>
    <property type="molecule type" value="Genomic_DNA"/>
</dbReference>
<accession>A0AAW3W6Y0</accession>
<protein>
    <submittedName>
        <fullName evidence="1">Uncharacterized protein</fullName>
    </submittedName>
</protein>
<dbReference type="RefSeq" id="WP_171780184.1">
    <property type="nucleotide sequence ID" value="NZ_JABAGV010000010.1"/>
</dbReference>
<name>A0AAW3W6Y0_CLOBE</name>
<comment type="caution">
    <text evidence="1">The sequence shown here is derived from an EMBL/GenBank/DDBJ whole genome shotgun (WGS) entry which is preliminary data.</text>
</comment>
<dbReference type="AlphaFoldDB" id="A0AAW3W6Y0"/>
<proteinExistence type="predicted"/>
<evidence type="ECO:0000313" key="2">
    <source>
        <dbReference type="Proteomes" id="UP001194098"/>
    </source>
</evidence>
<evidence type="ECO:0000313" key="1">
    <source>
        <dbReference type="EMBL" id="MBC2474224.1"/>
    </source>
</evidence>
<sequence>MSNKTGQVYCVQLGTLKWTYSTALEAWNSNEALQVRKSYTLLQIENVVTGIRNYEEFAKKLDEGATLGFHALRVYKTDECEV</sequence>
<gene>
    <name evidence="1" type="ORF">HGI39_05780</name>
</gene>